<dbReference type="AlphaFoldDB" id="W0SH95"/>
<keyword evidence="3" id="KW-1185">Reference proteome</keyword>
<reference evidence="2 3" key="1">
    <citation type="journal article" date="2014" name="Syst. Appl. Microbiol.">
        <title>Complete genomes of freshwater sulfur oxidizers Sulfuricella denitrificans skB26 and Sulfuritalea hydrogenivorans sk43H: genetic insights into the sulfur oxidation pathway of betaproteobacteria.</title>
        <authorList>
            <person name="Watanabe T."/>
            <person name="Kojima H."/>
            <person name="Fukui M."/>
        </authorList>
    </citation>
    <scope>NUCLEOTIDE SEQUENCE [LARGE SCALE GENOMIC DNA]</scope>
    <source>
        <strain evidence="2">DSM22779</strain>
    </source>
</reference>
<dbReference type="HOGENOM" id="CLU_1814830_0_0_4"/>
<dbReference type="KEGG" id="shd:SUTH_02950"/>
<accession>W0SH95</accession>
<dbReference type="Proteomes" id="UP000031637">
    <property type="component" value="Chromosome"/>
</dbReference>
<gene>
    <name evidence="2" type="ORF">SUTH_02950</name>
</gene>
<feature type="transmembrane region" description="Helical" evidence="1">
    <location>
        <begin position="35"/>
        <end position="52"/>
    </location>
</feature>
<keyword evidence="1" id="KW-0472">Membrane</keyword>
<organism evidence="2 3">
    <name type="scientific">Sulfuritalea hydrogenivorans sk43H</name>
    <dbReference type="NCBI Taxonomy" id="1223802"/>
    <lineage>
        <taxon>Bacteria</taxon>
        <taxon>Pseudomonadati</taxon>
        <taxon>Pseudomonadota</taxon>
        <taxon>Betaproteobacteria</taxon>
        <taxon>Nitrosomonadales</taxon>
        <taxon>Sterolibacteriaceae</taxon>
        <taxon>Sulfuritalea</taxon>
    </lineage>
</organism>
<evidence type="ECO:0000313" key="3">
    <source>
        <dbReference type="Proteomes" id="UP000031637"/>
    </source>
</evidence>
<proteinExistence type="predicted"/>
<name>W0SH95_9PROT</name>
<keyword evidence="1" id="KW-1133">Transmembrane helix</keyword>
<protein>
    <submittedName>
        <fullName evidence="2">Uncharacterized protein</fullName>
    </submittedName>
</protein>
<dbReference type="EMBL" id="AP012547">
    <property type="protein sequence ID" value="BAO30729.1"/>
    <property type="molecule type" value="Genomic_DNA"/>
</dbReference>
<evidence type="ECO:0000313" key="2">
    <source>
        <dbReference type="EMBL" id="BAO30729.1"/>
    </source>
</evidence>
<keyword evidence="1" id="KW-0812">Transmembrane</keyword>
<sequence>MLPFAASAAALGRGSPFHSSGVTGNAPRMKMTDYLAIYAAVLSTVVFLWNIVQSRPQVKVDLLFSIDDAGGKPESGASVIVRNCSSHDVHLANISILYPYRHVTFKERLGHLWRYRRWPSRVGWVHSSLSNFNIESGCPCMP</sequence>
<evidence type="ECO:0000256" key="1">
    <source>
        <dbReference type="SAM" id="Phobius"/>
    </source>
</evidence>